<evidence type="ECO:0000256" key="1">
    <source>
        <dbReference type="SAM" id="MobiDB-lite"/>
    </source>
</evidence>
<evidence type="ECO:0000313" key="3">
    <source>
        <dbReference type="Proteomes" id="UP000186601"/>
    </source>
</evidence>
<name>A0A2R6RW46_9APHY</name>
<protein>
    <submittedName>
        <fullName evidence="2">Uncharacterized protein</fullName>
    </submittedName>
</protein>
<feature type="region of interest" description="Disordered" evidence="1">
    <location>
        <begin position="1"/>
        <end position="25"/>
    </location>
</feature>
<gene>
    <name evidence="2" type="ORF">PHLCEN_2v1749</name>
</gene>
<keyword evidence="3" id="KW-1185">Reference proteome</keyword>
<proteinExistence type="predicted"/>
<sequence length="173" mass="17203">MADSPAQSHGSTTASRPSSATSGPVSSVSTTVVAYINFTSVNPLGNPPAHYTQYSTFFVLTGMSGSFASPVPSDTSTRPVPSTVASPPSTNITSTVVIINSVNSTSTSSSAVVPSTSTAQTSPESSSSGGSAPPAPTNSASSSASRIIPTSWHGTLVPLLGLAWIAASAPFLL</sequence>
<comment type="caution">
    <text evidence="2">The sequence shown here is derived from an EMBL/GenBank/DDBJ whole genome shotgun (WGS) entry which is preliminary data.</text>
</comment>
<dbReference type="Proteomes" id="UP000186601">
    <property type="component" value="Unassembled WGS sequence"/>
</dbReference>
<accession>A0A2R6RW46</accession>
<reference evidence="2 3" key="1">
    <citation type="submission" date="2018-02" db="EMBL/GenBank/DDBJ databases">
        <title>Genome sequence of the basidiomycete white-rot fungus Phlebia centrifuga.</title>
        <authorList>
            <person name="Granchi Z."/>
            <person name="Peng M."/>
            <person name="de Vries R.P."/>
            <person name="Hilden K."/>
            <person name="Makela M.R."/>
            <person name="Grigoriev I."/>
            <person name="Riley R."/>
        </authorList>
    </citation>
    <scope>NUCLEOTIDE SEQUENCE [LARGE SCALE GENOMIC DNA]</scope>
    <source>
        <strain evidence="2 3">FBCC195</strain>
    </source>
</reference>
<dbReference type="EMBL" id="MLYV02000140">
    <property type="protein sequence ID" value="PSS34239.1"/>
    <property type="molecule type" value="Genomic_DNA"/>
</dbReference>
<feature type="region of interest" description="Disordered" evidence="1">
    <location>
        <begin position="69"/>
        <end position="88"/>
    </location>
</feature>
<dbReference type="AlphaFoldDB" id="A0A2R6RW46"/>
<dbReference type="OrthoDB" id="2432613at2759"/>
<feature type="compositionally biased region" description="Low complexity" evidence="1">
    <location>
        <begin position="75"/>
        <end position="88"/>
    </location>
</feature>
<evidence type="ECO:0000313" key="2">
    <source>
        <dbReference type="EMBL" id="PSS34239.1"/>
    </source>
</evidence>
<organism evidence="2 3">
    <name type="scientific">Hermanssonia centrifuga</name>
    <dbReference type="NCBI Taxonomy" id="98765"/>
    <lineage>
        <taxon>Eukaryota</taxon>
        <taxon>Fungi</taxon>
        <taxon>Dikarya</taxon>
        <taxon>Basidiomycota</taxon>
        <taxon>Agaricomycotina</taxon>
        <taxon>Agaricomycetes</taxon>
        <taxon>Polyporales</taxon>
        <taxon>Meruliaceae</taxon>
        <taxon>Hermanssonia</taxon>
    </lineage>
</organism>
<feature type="compositionally biased region" description="Low complexity" evidence="1">
    <location>
        <begin position="10"/>
        <end position="25"/>
    </location>
</feature>
<feature type="region of interest" description="Disordered" evidence="1">
    <location>
        <begin position="107"/>
        <end position="144"/>
    </location>
</feature>